<dbReference type="Proteomes" id="UP001164746">
    <property type="component" value="Chromosome 13"/>
</dbReference>
<evidence type="ECO:0000256" key="3">
    <source>
        <dbReference type="ARBA" id="ARBA00022989"/>
    </source>
</evidence>
<sequence>MFHIFSNNGSYVYSHIVKLLTSGDERYKFVSVCGVIIDSAPGKPRFVNAAKAYGASLHVNPVLKCMMMFGLLMYLVVNGWAAKIWSMLNPKYKQKSNHFLFDNMAEDPTRWPMLFLYSTSDKIVHYYDIEDMMSQRRALGVNVSSVCWDDTDHVSHLRKHQEEYEQACENFLEYCVSGAVSSFDVAGAMSGLEADEEEVEGFETEEDYLLAKKQ</sequence>
<accession>A0ABY7FQ15</accession>
<protein>
    <submittedName>
        <fullName evidence="8">TM53B-like protein</fullName>
    </submittedName>
</protein>
<evidence type="ECO:0000256" key="6">
    <source>
        <dbReference type="ARBA" id="ARBA00034303"/>
    </source>
</evidence>
<dbReference type="InterPro" id="IPR008547">
    <property type="entry name" value="DUF829_TMEM53"/>
</dbReference>
<evidence type="ECO:0000256" key="1">
    <source>
        <dbReference type="ARBA" id="ARBA00007387"/>
    </source>
</evidence>
<dbReference type="PANTHER" id="PTHR12265:SF30">
    <property type="entry name" value="TRANSMEMBRANE PROTEIN 53"/>
    <property type="match status" value="1"/>
</dbReference>
<evidence type="ECO:0000256" key="7">
    <source>
        <dbReference type="SAM" id="Phobius"/>
    </source>
</evidence>
<feature type="transmembrane region" description="Helical" evidence="7">
    <location>
        <begin position="66"/>
        <end position="85"/>
    </location>
</feature>
<keyword evidence="9" id="KW-1185">Reference proteome</keyword>
<comment type="subcellular location">
    <subcellularLocation>
        <location evidence="6">Nucleus outer membrane</location>
        <topology evidence="6">Single-pass membrane protein</topology>
    </subcellularLocation>
</comment>
<evidence type="ECO:0000256" key="2">
    <source>
        <dbReference type="ARBA" id="ARBA00022692"/>
    </source>
</evidence>
<dbReference type="InterPro" id="IPR029058">
    <property type="entry name" value="AB_hydrolase_fold"/>
</dbReference>
<gene>
    <name evidence="8" type="ORF">MAR_037901</name>
</gene>
<reference evidence="8" key="1">
    <citation type="submission" date="2022-11" db="EMBL/GenBank/DDBJ databases">
        <title>Centuries of genome instability and evolution in soft-shell clam transmissible cancer (bioRxiv).</title>
        <authorList>
            <person name="Hart S.F.M."/>
            <person name="Yonemitsu M.A."/>
            <person name="Giersch R.M."/>
            <person name="Beal B.F."/>
            <person name="Arriagada G."/>
            <person name="Davis B.W."/>
            <person name="Ostrander E.A."/>
            <person name="Goff S.P."/>
            <person name="Metzger M.J."/>
        </authorList>
    </citation>
    <scope>NUCLEOTIDE SEQUENCE</scope>
    <source>
        <strain evidence="8">MELC-2E11</strain>
        <tissue evidence="8">Siphon/mantle</tissue>
    </source>
</reference>
<organism evidence="8 9">
    <name type="scientific">Mya arenaria</name>
    <name type="common">Soft-shell clam</name>
    <dbReference type="NCBI Taxonomy" id="6604"/>
    <lineage>
        <taxon>Eukaryota</taxon>
        <taxon>Metazoa</taxon>
        <taxon>Spiralia</taxon>
        <taxon>Lophotrochozoa</taxon>
        <taxon>Mollusca</taxon>
        <taxon>Bivalvia</taxon>
        <taxon>Autobranchia</taxon>
        <taxon>Heteroconchia</taxon>
        <taxon>Euheterodonta</taxon>
        <taxon>Imparidentia</taxon>
        <taxon>Neoheterodontei</taxon>
        <taxon>Myida</taxon>
        <taxon>Myoidea</taxon>
        <taxon>Myidae</taxon>
        <taxon>Mya</taxon>
    </lineage>
</organism>
<dbReference type="EMBL" id="CP111024">
    <property type="protein sequence ID" value="WAR24232.1"/>
    <property type="molecule type" value="Genomic_DNA"/>
</dbReference>
<dbReference type="SUPFAM" id="SSF53474">
    <property type="entry name" value="alpha/beta-Hydrolases"/>
    <property type="match status" value="1"/>
</dbReference>
<keyword evidence="2 7" id="KW-0812">Transmembrane</keyword>
<proteinExistence type="inferred from homology"/>
<evidence type="ECO:0000256" key="5">
    <source>
        <dbReference type="ARBA" id="ARBA00023242"/>
    </source>
</evidence>
<comment type="similarity">
    <text evidence="1">Belongs to the TMEM53 family.</text>
</comment>
<keyword evidence="3 7" id="KW-1133">Transmembrane helix</keyword>
<dbReference type="PANTHER" id="PTHR12265">
    <property type="entry name" value="TRANSMEMBRANE PROTEIN 53"/>
    <property type="match status" value="1"/>
</dbReference>
<keyword evidence="4 7" id="KW-0472">Membrane</keyword>
<evidence type="ECO:0000313" key="9">
    <source>
        <dbReference type="Proteomes" id="UP001164746"/>
    </source>
</evidence>
<dbReference type="Gene3D" id="3.40.50.1820">
    <property type="entry name" value="alpha/beta hydrolase"/>
    <property type="match status" value="1"/>
</dbReference>
<name>A0ABY7FQ15_MYAAR</name>
<evidence type="ECO:0000313" key="8">
    <source>
        <dbReference type="EMBL" id="WAR24232.1"/>
    </source>
</evidence>
<keyword evidence="5" id="KW-0539">Nucleus</keyword>
<evidence type="ECO:0000256" key="4">
    <source>
        <dbReference type="ARBA" id="ARBA00023136"/>
    </source>
</evidence>
<dbReference type="Pfam" id="PF05705">
    <property type="entry name" value="DUF829"/>
    <property type="match status" value="1"/>
</dbReference>